<dbReference type="InterPro" id="IPR036291">
    <property type="entry name" value="NAD(P)-bd_dom_sf"/>
</dbReference>
<dbReference type="PANTHER" id="PTHR44196:SF1">
    <property type="entry name" value="DEHYDROGENASE_REDUCTASE SDR FAMILY MEMBER 7B"/>
    <property type="match status" value="1"/>
</dbReference>
<comment type="caution">
    <text evidence="3">The sequence shown here is derived from an EMBL/GenBank/DDBJ whole genome shotgun (WGS) entry which is preliminary data.</text>
</comment>
<keyword evidence="2" id="KW-0560">Oxidoreductase</keyword>
<dbReference type="AlphaFoldDB" id="X1NQ40"/>
<protein>
    <recommendedName>
        <fullName evidence="4">Short-chain dehydrogenase/reductase SDR</fullName>
    </recommendedName>
</protein>
<dbReference type="EMBL" id="BARV01015709">
    <property type="protein sequence ID" value="GAI32321.1"/>
    <property type="molecule type" value="Genomic_DNA"/>
</dbReference>
<dbReference type="GO" id="GO:0016020">
    <property type="term" value="C:membrane"/>
    <property type="evidence" value="ECO:0007669"/>
    <property type="project" value="TreeGrafter"/>
</dbReference>
<evidence type="ECO:0000256" key="2">
    <source>
        <dbReference type="ARBA" id="ARBA00023002"/>
    </source>
</evidence>
<dbReference type="GO" id="GO:0016491">
    <property type="term" value="F:oxidoreductase activity"/>
    <property type="evidence" value="ECO:0007669"/>
    <property type="project" value="UniProtKB-KW"/>
</dbReference>
<proteinExistence type="inferred from homology"/>
<dbReference type="SUPFAM" id="SSF51735">
    <property type="entry name" value="NAD(P)-binding Rossmann-fold domains"/>
    <property type="match status" value="1"/>
</dbReference>
<dbReference type="InterPro" id="IPR002347">
    <property type="entry name" value="SDR_fam"/>
</dbReference>
<dbReference type="Gene3D" id="3.40.50.720">
    <property type="entry name" value="NAD(P)-binding Rossmann-like Domain"/>
    <property type="match status" value="1"/>
</dbReference>
<gene>
    <name evidence="3" type="ORF">S06H3_27110</name>
</gene>
<evidence type="ECO:0000313" key="3">
    <source>
        <dbReference type="EMBL" id="GAI32321.1"/>
    </source>
</evidence>
<comment type="similarity">
    <text evidence="1">Belongs to the short-chain dehydrogenases/reductases (SDR) family.</text>
</comment>
<name>X1NQ40_9ZZZZ</name>
<dbReference type="PANTHER" id="PTHR44196">
    <property type="entry name" value="DEHYDROGENASE/REDUCTASE SDR FAMILY MEMBER 7B"/>
    <property type="match status" value="1"/>
</dbReference>
<organism evidence="3">
    <name type="scientific">marine sediment metagenome</name>
    <dbReference type="NCBI Taxonomy" id="412755"/>
    <lineage>
        <taxon>unclassified sequences</taxon>
        <taxon>metagenomes</taxon>
        <taxon>ecological metagenomes</taxon>
    </lineage>
</organism>
<sequence length="75" mass="7767">MLLQGKVAVITGSTSGIGRAGAIAFAREGASVVISGRNKERGQKVTSLIKEQGGQAHFVPTDMLAMADIEQLVKA</sequence>
<accession>X1NQ40</accession>
<feature type="non-terminal residue" evidence="3">
    <location>
        <position position="75"/>
    </location>
</feature>
<evidence type="ECO:0000256" key="1">
    <source>
        <dbReference type="ARBA" id="ARBA00006484"/>
    </source>
</evidence>
<dbReference type="Pfam" id="PF00106">
    <property type="entry name" value="adh_short"/>
    <property type="match status" value="1"/>
</dbReference>
<evidence type="ECO:0008006" key="4">
    <source>
        <dbReference type="Google" id="ProtNLM"/>
    </source>
</evidence>
<reference evidence="3" key="1">
    <citation type="journal article" date="2014" name="Front. Microbiol.">
        <title>High frequency of phylogenetically diverse reductive dehalogenase-homologous genes in deep subseafloor sedimentary metagenomes.</title>
        <authorList>
            <person name="Kawai M."/>
            <person name="Futagami T."/>
            <person name="Toyoda A."/>
            <person name="Takaki Y."/>
            <person name="Nishi S."/>
            <person name="Hori S."/>
            <person name="Arai W."/>
            <person name="Tsubouchi T."/>
            <person name="Morono Y."/>
            <person name="Uchiyama I."/>
            <person name="Ito T."/>
            <person name="Fujiyama A."/>
            <person name="Inagaki F."/>
            <person name="Takami H."/>
        </authorList>
    </citation>
    <scope>NUCLEOTIDE SEQUENCE</scope>
    <source>
        <strain evidence="3">Expedition CK06-06</strain>
    </source>
</reference>